<organism evidence="1">
    <name type="scientific">Setaria italica</name>
    <name type="common">Foxtail millet</name>
    <name type="synonym">Panicum italicum</name>
    <dbReference type="NCBI Taxonomy" id="4555"/>
    <lineage>
        <taxon>Eukaryota</taxon>
        <taxon>Viridiplantae</taxon>
        <taxon>Streptophyta</taxon>
        <taxon>Embryophyta</taxon>
        <taxon>Tracheophyta</taxon>
        <taxon>Spermatophyta</taxon>
        <taxon>Magnoliopsida</taxon>
        <taxon>Liliopsida</taxon>
        <taxon>Poales</taxon>
        <taxon>Poaceae</taxon>
        <taxon>PACMAD clade</taxon>
        <taxon>Panicoideae</taxon>
        <taxon>Panicodae</taxon>
        <taxon>Paniceae</taxon>
        <taxon>Cenchrinae</taxon>
        <taxon>Setaria</taxon>
    </lineage>
</organism>
<protein>
    <recommendedName>
        <fullName evidence="2">Reverse transcriptase zinc-binding domain-containing protein</fullName>
    </recommendedName>
</protein>
<sequence>MGQFWHAISEWIQCPSIDPPNWTGSQCFVDWFHDLAGSSCSGLAKGVRSLVILVTWSIWRERNARTFNDLEKSVARLVQWIKDEAKLWGAAGSKHLAALVVPQVFE</sequence>
<accession>A0A368Q313</accession>
<dbReference type="OrthoDB" id="691548at2759"/>
<reference evidence="1" key="1">
    <citation type="journal article" date="2012" name="Nat. Biotechnol.">
        <title>Reference genome sequence of the model plant Setaria.</title>
        <authorList>
            <person name="Bennetzen J.L."/>
            <person name="Schmutz J."/>
            <person name="Wang H."/>
            <person name="Percifield R."/>
            <person name="Hawkins J."/>
            <person name="Pontaroli A.C."/>
            <person name="Estep M."/>
            <person name="Feng L."/>
            <person name="Vaughn J.N."/>
            <person name="Grimwood J."/>
            <person name="Jenkins J."/>
            <person name="Barry K."/>
            <person name="Lindquist E."/>
            <person name="Hellsten U."/>
            <person name="Deshpande S."/>
            <person name="Wang X."/>
            <person name="Wu X."/>
            <person name="Mitros T."/>
            <person name="Triplett J."/>
            <person name="Yang X."/>
            <person name="Ye C.Y."/>
            <person name="Mauro-Herrera M."/>
            <person name="Wang L."/>
            <person name="Li P."/>
            <person name="Sharma M."/>
            <person name="Sharma R."/>
            <person name="Ronald P.C."/>
            <person name="Panaud O."/>
            <person name="Kellogg E.A."/>
            <person name="Brutnell T.P."/>
            <person name="Doust A.N."/>
            <person name="Tuskan G.A."/>
            <person name="Rokhsar D."/>
            <person name="Devos K.M."/>
        </authorList>
    </citation>
    <scope>NUCLEOTIDE SEQUENCE [LARGE SCALE GENOMIC DNA]</scope>
    <source>
        <strain evidence="1">Yugu1</strain>
    </source>
</reference>
<evidence type="ECO:0000313" key="1">
    <source>
        <dbReference type="EMBL" id="RCV12309.1"/>
    </source>
</evidence>
<dbReference type="EMBL" id="CM003529">
    <property type="protein sequence ID" value="RCV12309.1"/>
    <property type="molecule type" value="Genomic_DNA"/>
</dbReference>
<evidence type="ECO:0008006" key="2">
    <source>
        <dbReference type="Google" id="ProtNLM"/>
    </source>
</evidence>
<name>A0A368Q313_SETIT</name>
<reference evidence="1" key="2">
    <citation type="submission" date="2015-07" db="EMBL/GenBank/DDBJ databases">
        <authorList>
            <person name="Noorani M."/>
        </authorList>
    </citation>
    <scope>NUCLEOTIDE SEQUENCE</scope>
    <source>
        <strain evidence="1">Yugu1</strain>
    </source>
</reference>
<gene>
    <name evidence="1" type="ORF">SETIT_2G258700v2</name>
</gene>
<dbReference type="AlphaFoldDB" id="A0A368Q313"/>
<proteinExistence type="predicted"/>